<feature type="region of interest" description="Disordered" evidence="5">
    <location>
        <begin position="180"/>
        <end position="212"/>
    </location>
</feature>
<evidence type="ECO:0000256" key="4">
    <source>
        <dbReference type="ARBA" id="ARBA00023136"/>
    </source>
</evidence>
<evidence type="ECO:0000256" key="5">
    <source>
        <dbReference type="SAM" id="MobiDB-lite"/>
    </source>
</evidence>
<reference evidence="7" key="1">
    <citation type="submission" date="2020-06" db="EMBL/GenBank/DDBJ databases">
        <authorList>
            <consortium name="Plant Systems Biology data submission"/>
        </authorList>
    </citation>
    <scope>NUCLEOTIDE SEQUENCE</scope>
    <source>
        <strain evidence="7">D6</strain>
    </source>
</reference>
<proteinExistence type="predicted"/>
<dbReference type="AlphaFoldDB" id="A0A9N8E4K9"/>
<dbReference type="SUPFAM" id="SSF103481">
    <property type="entry name" value="Multidrug resistance efflux transporter EmrE"/>
    <property type="match status" value="1"/>
</dbReference>
<feature type="transmembrane region" description="Helical" evidence="6">
    <location>
        <begin position="393"/>
        <end position="413"/>
    </location>
</feature>
<feature type="transmembrane region" description="Helical" evidence="6">
    <location>
        <begin position="425"/>
        <end position="444"/>
    </location>
</feature>
<gene>
    <name evidence="7" type="ORF">SEMRO_543_G163620.1</name>
</gene>
<evidence type="ECO:0000256" key="6">
    <source>
        <dbReference type="SAM" id="Phobius"/>
    </source>
</evidence>
<comment type="caution">
    <text evidence="7">The sequence shown here is derived from an EMBL/GenBank/DDBJ whole genome shotgun (WGS) entry which is preliminary data.</text>
</comment>
<protein>
    <recommendedName>
        <fullName evidence="9">Magnesium transporter</fullName>
    </recommendedName>
</protein>
<dbReference type="EMBL" id="CAICTM010000542">
    <property type="protein sequence ID" value="CAB9512579.1"/>
    <property type="molecule type" value="Genomic_DNA"/>
</dbReference>
<evidence type="ECO:0000313" key="7">
    <source>
        <dbReference type="EMBL" id="CAB9512579.1"/>
    </source>
</evidence>
<feature type="compositionally biased region" description="Basic and acidic residues" evidence="5">
    <location>
        <begin position="475"/>
        <end position="484"/>
    </location>
</feature>
<keyword evidence="8" id="KW-1185">Reference proteome</keyword>
<dbReference type="Proteomes" id="UP001153069">
    <property type="component" value="Unassembled WGS sequence"/>
</dbReference>
<feature type="region of interest" description="Disordered" evidence="5">
    <location>
        <begin position="258"/>
        <end position="287"/>
    </location>
</feature>
<feature type="transmembrane region" description="Helical" evidence="6">
    <location>
        <begin position="108"/>
        <end position="129"/>
    </location>
</feature>
<comment type="subcellular location">
    <subcellularLocation>
        <location evidence="1">Membrane</location>
        <topology evidence="1">Multi-pass membrane protein</topology>
    </subcellularLocation>
</comment>
<feature type="transmembrane region" description="Helical" evidence="6">
    <location>
        <begin position="362"/>
        <end position="381"/>
    </location>
</feature>
<name>A0A9N8E4K9_9STRA</name>
<keyword evidence="3 6" id="KW-1133">Transmembrane helix</keyword>
<evidence type="ECO:0000256" key="2">
    <source>
        <dbReference type="ARBA" id="ARBA00022692"/>
    </source>
</evidence>
<evidence type="ECO:0000313" key="8">
    <source>
        <dbReference type="Proteomes" id="UP001153069"/>
    </source>
</evidence>
<feature type="transmembrane region" description="Helical" evidence="6">
    <location>
        <begin position="15"/>
        <end position="33"/>
    </location>
</feature>
<evidence type="ECO:0000256" key="3">
    <source>
        <dbReference type="ARBA" id="ARBA00022989"/>
    </source>
</evidence>
<feature type="compositionally biased region" description="Low complexity" evidence="5">
    <location>
        <begin position="258"/>
        <end position="286"/>
    </location>
</feature>
<evidence type="ECO:0000256" key="1">
    <source>
        <dbReference type="ARBA" id="ARBA00004141"/>
    </source>
</evidence>
<sequence>MGECETNEATSNSAIGIGLVLLACLCYACGNCLQRYSLLRKKGEKVFWVLNRHVGWFVGAIVYFSANGIYSIALSFAPVSVLAAVFSLTIVANATCAWLVLGDQVPKLALPGYASVLAGSVVFSMTVQAEVCHFSGEDLKQVMTSPAAIVYWVIMAFIVFGGIMFAYPFEKMYPIMTDDDDDDIDVPQESKDDAVIDDKDQPNGGDSSNNNQKELAHKAVTGLTDQDSSALQDEENSPSGMQWSTLYHGDMSLKEQNNTTTAHHNNTNSSSKTTENNEDTQQQQQQPLETDYTEMAQLEQDATQPMQPSSLSLLLAGFIYPSSLGATEAVGALILKGVNSLFTTMATDEDTPEDEIDYHIDLWIGFLLVGVFIFAGIVIWLRLTYSRFQITAAFPVEFGMLTFASVVGGFAVFEDHQYVQGAGAWAGVICASLLILGGIAEVGYASWFAQKARQEEEAQAEKAEAAATKQSQDAQPEKAKDIDG</sequence>
<dbReference type="InterPro" id="IPR008521">
    <property type="entry name" value="Mg_trans_NIPA"/>
</dbReference>
<evidence type="ECO:0008006" key="9">
    <source>
        <dbReference type="Google" id="ProtNLM"/>
    </source>
</evidence>
<feature type="transmembrane region" description="Helical" evidence="6">
    <location>
        <begin position="79"/>
        <end position="101"/>
    </location>
</feature>
<feature type="transmembrane region" description="Helical" evidence="6">
    <location>
        <begin position="313"/>
        <end position="335"/>
    </location>
</feature>
<feature type="region of interest" description="Disordered" evidence="5">
    <location>
        <begin position="459"/>
        <end position="484"/>
    </location>
</feature>
<feature type="transmembrane region" description="Helical" evidence="6">
    <location>
        <begin position="54"/>
        <end position="73"/>
    </location>
</feature>
<feature type="compositionally biased region" description="Basic and acidic residues" evidence="5">
    <location>
        <begin position="188"/>
        <end position="201"/>
    </location>
</feature>
<feature type="region of interest" description="Disordered" evidence="5">
    <location>
        <begin position="224"/>
        <end position="245"/>
    </location>
</feature>
<feature type="transmembrane region" description="Helical" evidence="6">
    <location>
        <begin position="149"/>
        <end position="167"/>
    </location>
</feature>
<dbReference type="InterPro" id="IPR037185">
    <property type="entry name" value="EmrE-like"/>
</dbReference>
<dbReference type="OrthoDB" id="6428174at2759"/>
<organism evidence="7 8">
    <name type="scientific">Seminavis robusta</name>
    <dbReference type="NCBI Taxonomy" id="568900"/>
    <lineage>
        <taxon>Eukaryota</taxon>
        <taxon>Sar</taxon>
        <taxon>Stramenopiles</taxon>
        <taxon>Ochrophyta</taxon>
        <taxon>Bacillariophyta</taxon>
        <taxon>Bacillariophyceae</taxon>
        <taxon>Bacillariophycidae</taxon>
        <taxon>Naviculales</taxon>
        <taxon>Naviculaceae</taxon>
        <taxon>Seminavis</taxon>
    </lineage>
</organism>
<dbReference type="Gene3D" id="1.10.3730.20">
    <property type="match status" value="1"/>
</dbReference>
<keyword evidence="2 6" id="KW-0812">Transmembrane</keyword>
<keyword evidence="4 6" id="KW-0472">Membrane</keyword>
<dbReference type="PANTHER" id="PTHR12570">
    <property type="match status" value="1"/>
</dbReference>
<accession>A0A9N8E4K9</accession>
<dbReference type="GO" id="GO:0015095">
    <property type="term" value="F:magnesium ion transmembrane transporter activity"/>
    <property type="evidence" value="ECO:0007669"/>
    <property type="project" value="InterPro"/>
</dbReference>
<dbReference type="GO" id="GO:0016020">
    <property type="term" value="C:membrane"/>
    <property type="evidence" value="ECO:0007669"/>
    <property type="project" value="UniProtKB-SubCell"/>
</dbReference>